<evidence type="ECO:0000313" key="4">
    <source>
        <dbReference type="Proteomes" id="UP001528912"/>
    </source>
</evidence>
<feature type="compositionally biased region" description="Low complexity" evidence="1">
    <location>
        <begin position="114"/>
        <end position="127"/>
    </location>
</feature>
<protein>
    <submittedName>
        <fullName evidence="3">Uncharacterized protein</fullName>
    </submittedName>
</protein>
<dbReference type="EMBL" id="JAROAV010000038">
    <property type="protein sequence ID" value="MDF8265680.1"/>
    <property type="molecule type" value="Genomic_DNA"/>
</dbReference>
<feature type="region of interest" description="Disordered" evidence="1">
    <location>
        <begin position="23"/>
        <end position="140"/>
    </location>
</feature>
<name>A0ABT6C9U9_9MICO</name>
<feature type="compositionally biased region" description="Low complexity" evidence="1">
    <location>
        <begin position="34"/>
        <end position="78"/>
    </location>
</feature>
<feature type="signal peptide" evidence="2">
    <location>
        <begin position="1"/>
        <end position="20"/>
    </location>
</feature>
<dbReference type="Proteomes" id="UP001528912">
    <property type="component" value="Unassembled WGS sequence"/>
</dbReference>
<proteinExistence type="predicted"/>
<sequence length="140" mass="14450">MRRVPATVAAAVLTIAGLTACSTNSSSGCSYRPAAATSTTGSSSLYDSDSTTTDPHGSSYGSDPYGSSGYPSDDSTSSLLDEVDEQDTTVGDCDDDRDTYHHSTYYDSRRSRVKSSGSGSRVRSNSGSHGGGSRGSVGHR</sequence>
<accession>A0ABT6C9U9</accession>
<evidence type="ECO:0000256" key="1">
    <source>
        <dbReference type="SAM" id="MobiDB-lite"/>
    </source>
</evidence>
<evidence type="ECO:0000313" key="3">
    <source>
        <dbReference type="EMBL" id="MDF8265680.1"/>
    </source>
</evidence>
<feature type="chain" id="PRO_5045250487" evidence="2">
    <location>
        <begin position="21"/>
        <end position="140"/>
    </location>
</feature>
<gene>
    <name evidence="3" type="ORF">P4R38_15650</name>
</gene>
<keyword evidence="2" id="KW-0732">Signal</keyword>
<dbReference type="RefSeq" id="WP_277192986.1">
    <property type="nucleotide sequence ID" value="NZ_JAROAV010000038.1"/>
</dbReference>
<feature type="compositionally biased region" description="Gly residues" evidence="1">
    <location>
        <begin position="128"/>
        <end position="140"/>
    </location>
</feature>
<evidence type="ECO:0000256" key="2">
    <source>
        <dbReference type="SAM" id="SignalP"/>
    </source>
</evidence>
<dbReference type="PROSITE" id="PS51257">
    <property type="entry name" value="PROKAR_LIPOPROTEIN"/>
    <property type="match status" value="1"/>
</dbReference>
<reference evidence="3 4" key="1">
    <citation type="submission" date="2023-03" db="EMBL/GenBank/DDBJ databases">
        <title>YIM 133296 draft genome.</title>
        <authorList>
            <person name="Xiong L."/>
        </authorList>
    </citation>
    <scope>NUCLEOTIDE SEQUENCE [LARGE SCALE GENOMIC DNA]</scope>
    <source>
        <strain evidence="3 4">YIM 133296</strain>
    </source>
</reference>
<keyword evidence="4" id="KW-1185">Reference proteome</keyword>
<feature type="compositionally biased region" description="Acidic residues" evidence="1">
    <location>
        <begin position="81"/>
        <end position="97"/>
    </location>
</feature>
<comment type="caution">
    <text evidence="3">The sequence shown here is derived from an EMBL/GenBank/DDBJ whole genome shotgun (WGS) entry which is preliminary data.</text>
</comment>
<organism evidence="3 4">
    <name type="scientific">Luteipulveratus flavus</name>
    <dbReference type="NCBI Taxonomy" id="3031728"/>
    <lineage>
        <taxon>Bacteria</taxon>
        <taxon>Bacillati</taxon>
        <taxon>Actinomycetota</taxon>
        <taxon>Actinomycetes</taxon>
        <taxon>Micrococcales</taxon>
        <taxon>Dermacoccaceae</taxon>
        <taxon>Luteipulveratus</taxon>
    </lineage>
</organism>